<gene>
    <name evidence="1" type="ORF">PR048_028262</name>
</gene>
<dbReference type="EMBL" id="JARBHB010000012">
    <property type="protein sequence ID" value="KAJ8871922.1"/>
    <property type="molecule type" value="Genomic_DNA"/>
</dbReference>
<protein>
    <submittedName>
        <fullName evidence="1">Uncharacterized protein</fullName>
    </submittedName>
</protein>
<reference evidence="1 2" key="1">
    <citation type="submission" date="2023-02" db="EMBL/GenBank/DDBJ databases">
        <title>LHISI_Scaffold_Assembly.</title>
        <authorList>
            <person name="Stuart O.P."/>
            <person name="Cleave R."/>
            <person name="Magrath M.J.L."/>
            <person name="Mikheyev A.S."/>
        </authorList>
    </citation>
    <scope>NUCLEOTIDE SEQUENCE [LARGE SCALE GENOMIC DNA]</scope>
    <source>
        <strain evidence="1">Daus_M_001</strain>
        <tissue evidence="1">Leg muscle</tissue>
    </source>
</reference>
<keyword evidence="2" id="KW-1185">Reference proteome</keyword>
<comment type="caution">
    <text evidence="1">The sequence shown here is derived from an EMBL/GenBank/DDBJ whole genome shotgun (WGS) entry which is preliminary data.</text>
</comment>
<evidence type="ECO:0000313" key="2">
    <source>
        <dbReference type="Proteomes" id="UP001159363"/>
    </source>
</evidence>
<organism evidence="1 2">
    <name type="scientific">Dryococelus australis</name>
    <dbReference type="NCBI Taxonomy" id="614101"/>
    <lineage>
        <taxon>Eukaryota</taxon>
        <taxon>Metazoa</taxon>
        <taxon>Ecdysozoa</taxon>
        <taxon>Arthropoda</taxon>
        <taxon>Hexapoda</taxon>
        <taxon>Insecta</taxon>
        <taxon>Pterygota</taxon>
        <taxon>Neoptera</taxon>
        <taxon>Polyneoptera</taxon>
        <taxon>Phasmatodea</taxon>
        <taxon>Verophasmatodea</taxon>
        <taxon>Anareolatae</taxon>
        <taxon>Phasmatidae</taxon>
        <taxon>Eurycanthinae</taxon>
        <taxon>Dryococelus</taxon>
    </lineage>
</organism>
<accession>A0ABQ9GIR0</accession>
<name>A0ABQ9GIR0_9NEOP</name>
<dbReference type="Proteomes" id="UP001159363">
    <property type="component" value="Chromosome 11"/>
</dbReference>
<sequence length="162" mass="19001">MNGYLARKLLQETKYSKTCSEILLFMAETPEHEENIVISSRAYSPKALCCPSTMFSKTFNSISEILASLLPVCCHHEKVWKEIATENYGHVDMTFMKCKEHDLKKLFTRLSVRFLIHAWCNNVNKILSGKIVYHVRSSPQFLRDPIKKQAFQKFLKRTRRRK</sequence>
<evidence type="ECO:0000313" key="1">
    <source>
        <dbReference type="EMBL" id="KAJ8871922.1"/>
    </source>
</evidence>
<proteinExistence type="predicted"/>